<dbReference type="EMBL" id="JAFBXE010000002">
    <property type="protein sequence ID" value="MBM2411391.1"/>
    <property type="molecule type" value="Genomic_DNA"/>
</dbReference>
<dbReference type="SUPFAM" id="SSF54975">
    <property type="entry name" value="Acylphosphatase/BLUF domain-like"/>
    <property type="match status" value="1"/>
</dbReference>
<dbReference type="Pfam" id="PF04940">
    <property type="entry name" value="BLUF"/>
    <property type="match status" value="1"/>
</dbReference>
<dbReference type="InterPro" id="IPR036046">
    <property type="entry name" value="Acylphosphatase-like_dom_sf"/>
</dbReference>
<dbReference type="SMART" id="SM01034">
    <property type="entry name" value="BLUF"/>
    <property type="match status" value="1"/>
</dbReference>
<gene>
    <name evidence="2" type="ORF">JQX41_03680</name>
    <name evidence="3" type="ORF">JQX48_03680</name>
</gene>
<evidence type="ECO:0000259" key="1">
    <source>
        <dbReference type="PROSITE" id="PS50925"/>
    </source>
</evidence>
<evidence type="ECO:0000313" key="5">
    <source>
        <dbReference type="Proteomes" id="UP000809440"/>
    </source>
</evidence>
<dbReference type="GO" id="GO:0009882">
    <property type="term" value="F:blue light photoreceptor activity"/>
    <property type="evidence" value="ECO:0007669"/>
    <property type="project" value="InterPro"/>
</dbReference>
<comment type="caution">
    <text evidence="2">The sequence shown here is derived from an EMBL/GenBank/DDBJ whole genome shotgun (WGS) entry which is preliminary data.</text>
</comment>
<accession>A0A9Q2NX54</accession>
<reference evidence="2 5" key="1">
    <citation type="submission" date="2021-01" db="EMBL/GenBank/DDBJ databases">
        <title>Diatom-associated Roseobacters Show Island Model of Population Structure.</title>
        <authorList>
            <person name="Qu L."/>
            <person name="Feng X."/>
            <person name="Chen Y."/>
            <person name="Li L."/>
            <person name="Wang X."/>
            <person name="Hu Z."/>
            <person name="Wang H."/>
            <person name="Luo H."/>
        </authorList>
    </citation>
    <scope>NUCLEOTIDE SEQUENCE</scope>
    <source>
        <strain evidence="3 5">CC28-63</strain>
        <strain evidence="2">CC28-69</strain>
    </source>
</reference>
<dbReference type="GeneID" id="62640962"/>
<feature type="domain" description="BLUF" evidence="1">
    <location>
        <begin position="7"/>
        <end position="98"/>
    </location>
</feature>
<dbReference type="RefSeq" id="WP_085629222.1">
    <property type="nucleotide sequence ID" value="NZ_JAFBWU010000002.1"/>
</dbReference>
<dbReference type="InterPro" id="IPR007024">
    <property type="entry name" value="BLUF_domain"/>
</dbReference>
<dbReference type="EMBL" id="JAFBXF010000002">
    <property type="protein sequence ID" value="MBM2416058.1"/>
    <property type="molecule type" value="Genomic_DNA"/>
</dbReference>
<dbReference type="OrthoDB" id="196105at2"/>
<name>A0A9Q2NX54_9RHOB</name>
<proteinExistence type="predicted"/>
<evidence type="ECO:0000313" key="3">
    <source>
        <dbReference type="EMBL" id="MBM2416058.1"/>
    </source>
</evidence>
<dbReference type="PROSITE" id="PS50925">
    <property type="entry name" value="BLUF"/>
    <property type="match status" value="1"/>
</dbReference>
<organism evidence="2 4">
    <name type="scientific">Marivita cryptomonadis</name>
    <dbReference type="NCBI Taxonomy" id="505252"/>
    <lineage>
        <taxon>Bacteria</taxon>
        <taxon>Pseudomonadati</taxon>
        <taxon>Pseudomonadota</taxon>
        <taxon>Alphaproteobacteria</taxon>
        <taxon>Rhodobacterales</taxon>
        <taxon>Roseobacteraceae</taxon>
        <taxon>Marivita</taxon>
    </lineage>
</organism>
<dbReference type="GO" id="GO:0071949">
    <property type="term" value="F:FAD binding"/>
    <property type="evidence" value="ECO:0007669"/>
    <property type="project" value="InterPro"/>
</dbReference>
<dbReference type="Gene3D" id="3.30.70.100">
    <property type="match status" value="1"/>
</dbReference>
<sequence>MPTTEMLHQIVYVSKPTRSMALSEVRELLIKAQINNHFKDVTGMLLFDGDTFLQVLEGPEDTVMTLFEKIERDPRHTQFTSLVQRKIPQRDFGDWSMGLAHIESKHMRSLPGLMDIQSARSMLSKSGAAESLVSLIKFRYGDSDKDAEVA</sequence>
<protein>
    <submittedName>
        <fullName evidence="2">BLUF domain-containing protein</fullName>
    </submittedName>
</protein>
<evidence type="ECO:0000313" key="4">
    <source>
        <dbReference type="Proteomes" id="UP000755667"/>
    </source>
</evidence>
<dbReference type="Proteomes" id="UP000755667">
    <property type="component" value="Unassembled WGS sequence"/>
</dbReference>
<dbReference type="Proteomes" id="UP000809440">
    <property type="component" value="Unassembled WGS sequence"/>
</dbReference>
<evidence type="ECO:0000313" key="2">
    <source>
        <dbReference type="EMBL" id="MBM2411391.1"/>
    </source>
</evidence>
<keyword evidence="5" id="KW-1185">Reference proteome</keyword>
<dbReference type="AlphaFoldDB" id="A0A9Q2NX54"/>